<dbReference type="AlphaFoldDB" id="A0AAV7IGI5"/>
<organism evidence="2 3">
    <name type="scientific">Cotesia glomerata</name>
    <name type="common">Lepidopteran parasitic wasp</name>
    <name type="synonym">Apanteles glomeratus</name>
    <dbReference type="NCBI Taxonomy" id="32391"/>
    <lineage>
        <taxon>Eukaryota</taxon>
        <taxon>Metazoa</taxon>
        <taxon>Ecdysozoa</taxon>
        <taxon>Arthropoda</taxon>
        <taxon>Hexapoda</taxon>
        <taxon>Insecta</taxon>
        <taxon>Pterygota</taxon>
        <taxon>Neoptera</taxon>
        <taxon>Endopterygota</taxon>
        <taxon>Hymenoptera</taxon>
        <taxon>Apocrita</taxon>
        <taxon>Ichneumonoidea</taxon>
        <taxon>Braconidae</taxon>
        <taxon>Microgastrinae</taxon>
        <taxon>Cotesia</taxon>
    </lineage>
</organism>
<evidence type="ECO:0000256" key="1">
    <source>
        <dbReference type="SAM" id="MobiDB-lite"/>
    </source>
</evidence>
<evidence type="ECO:0000313" key="2">
    <source>
        <dbReference type="EMBL" id="KAH0550178.1"/>
    </source>
</evidence>
<reference evidence="2 3" key="1">
    <citation type="journal article" date="2021" name="J. Hered.">
        <title>A chromosome-level genome assembly of the parasitoid wasp, Cotesia glomerata (Hymenoptera: Braconidae).</title>
        <authorList>
            <person name="Pinto B.J."/>
            <person name="Weis J.J."/>
            <person name="Gamble T."/>
            <person name="Ode P.J."/>
            <person name="Paul R."/>
            <person name="Zaspel J.M."/>
        </authorList>
    </citation>
    <scope>NUCLEOTIDE SEQUENCE [LARGE SCALE GENOMIC DNA]</scope>
    <source>
        <strain evidence="2">CgM1</strain>
    </source>
</reference>
<gene>
    <name evidence="2" type="ORF">KQX54_017884</name>
</gene>
<feature type="region of interest" description="Disordered" evidence="1">
    <location>
        <begin position="29"/>
        <end position="51"/>
    </location>
</feature>
<accession>A0AAV7IGI5</accession>
<sequence>MSDKAIIIPIISLTPKGFAALDQLTPRRPDVQTHLRNENATASKRRRRRRRPAVLLATLPERIGYRSIQADAAMTICTTTNVRQNDK</sequence>
<proteinExistence type="predicted"/>
<comment type="caution">
    <text evidence="2">The sequence shown here is derived from an EMBL/GenBank/DDBJ whole genome shotgun (WGS) entry which is preliminary data.</text>
</comment>
<dbReference type="EMBL" id="JAHXZJ010001864">
    <property type="protein sequence ID" value="KAH0550178.1"/>
    <property type="molecule type" value="Genomic_DNA"/>
</dbReference>
<evidence type="ECO:0000313" key="3">
    <source>
        <dbReference type="Proteomes" id="UP000826195"/>
    </source>
</evidence>
<name>A0AAV7IGI5_COTGL</name>
<dbReference type="Proteomes" id="UP000826195">
    <property type="component" value="Unassembled WGS sequence"/>
</dbReference>
<protein>
    <submittedName>
        <fullName evidence="2">Uncharacterized protein</fullName>
    </submittedName>
</protein>
<keyword evidence="3" id="KW-1185">Reference proteome</keyword>